<keyword evidence="2" id="KW-1185">Reference proteome</keyword>
<evidence type="ECO:0000313" key="2">
    <source>
        <dbReference type="Proteomes" id="UP000295741"/>
    </source>
</evidence>
<proteinExistence type="predicted"/>
<dbReference type="GO" id="GO:0015035">
    <property type="term" value="F:protein-disulfide reductase activity"/>
    <property type="evidence" value="ECO:0007669"/>
    <property type="project" value="InterPro"/>
</dbReference>
<dbReference type="InterPro" id="IPR052927">
    <property type="entry name" value="DCC_oxidoreductase"/>
</dbReference>
<dbReference type="Pfam" id="PF04134">
    <property type="entry name" value="DCC1-like"/>
    <property type="match status" value="1"/>
</dbReference>
<dbReference type="PANTHER" id="PTHR33639:SF2">
    <property type="entry name" value="DUF393 DOMAIN-CONTAINING PROTEIN"/>
    <property type="match status" value="1"/>
</dbReference>
<gene>
    <name evidence="1" type="ORF">BC659_0675</name>
</gene>
<sequence length="139" mass="16600">MQTLQTLQHPVILFDGVCNLCNSSVQQVIQHDPERKFRFASLQGELGQQVLAYFHLPADQFNSFIFLQDGRLYYKSTAAIKVMQQMHGGWKWLSYLLWVVPFFIRDFFYDFIARNRYKWFGKQESCWVPTPELRALFYD</sequence>
<name>A0A4R6J088_9BACT</name>
<comment type="caution">
    <text evidence="1">The sequence shown here is derived from an EMBL/GenBank/DDBJ whole genome shotgun (WGS) entry which is preliminary data.</text>
</comment>
<protein>
    <submittedName>
        <fullName evidence="1">Putative DCC family thiol-disulfide oxidoreductase YuxK</fullName>
    </submittedName>
</protein>
<reference evidence="1 2" key="1">
    <citation type="submission" date="2019-03" db="EMBL/GenBank/DDBJ databases">
        <title>Genomic Encyclopedia of Archaeal and Bacterial Type Strains, Phase II (KMG-II): from individual species to whole genera.</title>
        <authorList>
            <person name="Goeker M."/>
        </authorList>
    </citation>
    <scope>NUCLEOTIDE SEQUENCE [LARGE SCALE GENOMIC DNA]</scope>
    <source>
        <strain evidence="1 2">DSM 28323</strain>
    </source>
</reference>
<dbReference type="InterPro" id="IPR007263">
    <property type="entry name" value="DCC1-like"/>
</dbReference>
<dbReference type="AlphaFoldDB" id="A0A4R6J088"/>
<accession>A0A4R6J088</accession>
<dbReference type="PANTHER" id="PTHR33639">
    <property type="entry name" value="THIOL-DISULFIDE OXIDOREDUCTASE DCC"/>
    <property type="match status" value="1"/>
</dbReference>
<dbReference type="Proteomes" id="UP000295741">
    <property type="component" value="Unassembled WGS sequence"/>
</dbReference>
<dbReference type="RefSeq" id="WP_133473233.1">
    <property type="nucleotide sequence ID" value="NZ_SNWP01000010.1"/>
</dbReference>
<dbReference type="EMBL" id="SNWP01000010">
    <property type="protein sequence ID" value="TDO28599.1"/>
    <property type="molecule type" value="Genomic_DNA"/>
</dbReference>
<organism evidence="1 2">
    <name type="scientific">Sediminibacterium goheungense</name>
    <dbReference type="NCBI Taxonomy" id="1086393"/>
    <lineage>
        <taxon>Bacteria</taxon>
        <taxon>Pseudomonadati</taxon>
        <taxon>Bacteroidota</taxon>
        <taxon>Chitinophagia</taxon>
        <taxon>Chitinophagales</taxon>
        <taxon>Chitinophagaceae</taxon>
        <taxon>Sediminibacterium</taxon>
    </lineage>
</organism>
<dbReference type="OrthoDB" id="9785438at2"/>
<evidence type="ECO:0000313" key="1">
    <source>
        <dbReference type="EMBL" id="TDO28599.1"/>
    </source>
</evidence>